<evidence type="ECO:0000313" key="1">
    <source>
        <dbReference type="EMBL" id="KAF9946821.1"/>
    </source>
</evidence>
<dbReference type="EMBL" id="JAAAHY010001779">
    <property type="protein sequence ID" value="KAF9946821.1"/>
    <property type="molecule type" value="Genomic_DNA"/>
</dbReference>
<sequence length="64" mass="7024">MTDSIPQEALHRSITRVVPARGVAEGVNTMVQRSIGTEDLESLDPFLTFDEFRMSPDTSKNAAS</sequence>
<accession>A0A9P6LWB4</accession>
<name>A0A9P6LWB4_MORAP</name>
<protein>
    <submittedName>
        <fullName evidence="1">Uncharacterized protein</fullName>
    </submittedName>
</protein>
<gene>
    <name evidence="1" type="ORF">BGZ70_003009</name>
</gene>
<dbReference type="Proteomes" id="UP000738359">
    <property type="component" value="Unassembled WGS sequence"/>
</dbReference>
<organism evidence="1 2">
    <name type="scientific">Mortierella alpina</name>
    <name type="common">Oleaginous fungus</name>
    <name type="synonym">Mortierella renispora</name>
    <dbReference type="NCBI Taxonomy" id="64518"/>
    <lineage>
        <taxon>Eukaryota</taxon>
        <taxon>Fungi</taxon>
        <taxon>Fungi incertae sedis</taxon>
        <taxon>Mucoromycota</taxon>
        <taxon>Mortierellomycotina</taxon>
        <taxon>Mortierellomycetes</taxon>
        <taxon>Mortierellales</taxon>
        <taxon>Mortierellaceae</taxon>
        <taxon>Mortierella</taxon>
    </lineage>
</organism>
<reference evidence="1" key="1">
    <citation type="journal article" date="2020" name="Fungal Divers.">
        <title>Resolving the Mortierellaceae phylogeny through synthesis of multi-gene phylogenetics and phylogenomics.</title>
        <authorList>
            <person name="Vandepol N."/>
            <person name="Liber J."/>
            <person name="Desiro A."/>
            <person name="Na H."/>
            <person name="Kennedy M."/>
            <person name="Barry K."/>
            <person name="Grigoriev I.V."/>
            <person name="Miller A.N."/>
            <person name="O'Donnell K."/>
            <person name="Stajich J.E."/>
            <person name="Bonito G."/>
        </authorList>
    </citation>
    <scope>NUCLEOTIDE SEQUENCE</scope>
    <source>
        <strain evidence="1">CK1249</strain>
    </source>
</reference>
<comment type="caution">
    <text evidence="1">The sequence shown here is derived from an EMBL/GenBank/DDBJ whole genome shotgun (WGS) entry which is preliminary data.</text>
</comment>
<proteinExistence type="predicted"/>
<dbReference type="Gene3D" id="2.60.120.10">
    <property type="entry name" value="Jelly Rolls"/>
    <property type="match status" value="1"/>
</dbReference>
<keyword evidence="2" id="KW-1185">Reference proteome</keyword>
<feature type="non-terminal residue" evidence="1">
    <location>
        <position position="64"/>
    </location>
</feature>
<evidence type="ECO:0000313" key="2">
    <source>
        <dbReference type="Proteomes" id="UP000738359"/>
    </source>
</evidence>
<dbReference type="AlphaFoldDB" id="A0A9P6LWB4"/>
<dbReference type="InterPro" id="IPR014710">
    <property type="entry name" value="RmlC-like_jellyroll"/>
</dbReference>